<evidence type="ECO:0000256" key="1">
    <source>
        <dbReference type="SAM" id="MobiDB-lite"/>
    </source>
</evidence>
<sequence>MRFPFLAPAVLYHYMTPPEVEVERISPQRTHRGIAWCVTMRRDVTTSVSRDGPVSMTETETSFPPQRPRPGVINAVYSPPHNSSDRIEPGSCVSFNRPDLSGTSSPLLLFLSFLARACCPMVGVATWRRVSDLSVTLVY</sequence>
<evidence type="ECO:0000313" key="3">
    <source>
        <dbReference type="Proteomes" id="UP001283361"/>
    </source>
</evidence>
<gene>
    <name evidence="2" type="ORF">RRG08_028344</name>
</gene>
<proteinExistence type="predicted"/>
<organism evidence="2 3">
    <name type="scientific">Elysia crispata</name>
    <name type="common">lettuce slug</name>
    <dbReference type="NCBI Taxonomy" id="231223"/>
    <lineage>
        <taxon>Eukaryota</taxon>
        <taxon>Metazoa</taxon>
        <taxon>Spiralia</taxon>
        <taxon>Lophotrochozoa</taxon>
        <taxon>Mollusca</taxon>
        <taxon>Gastropoda</taxon>
        <taxon>Heterobranchia</taxon>
        <taxon>Euthyneura</taxon>
        <taxon>Panpulmonata</taxon>
        <taxon>Sacoglossa</taxon>
        <taxon>Placobranchoidea</taxon>
        <taxon>Plakobranchidae</taxon>
        <taxon>Elysia</taxon>
    </lineage>
</organism>
<evidence type="ECO:0000313" key="2">
    <source>
        <dbReference type="EMBL" id="KAK3795143.1"/>
    </source>
</evidence>
<comment type="caution">
    <text evidence="2">The sequence shown here is derived from an EMBL/GenBank/DDBJ whole genome shotgun (WGS) entry which is preliminary data.</text>
</comment>
<reference evidence="2" key="1">
    <citation type="journal article" date="2023" name="G3 (Bethesda)">
        <title>A reference genome for the long-term kleptoplast-retaining sea slug Elysia crispata morphotype clarki.</title>
        <authorList>
            <person name="Eastman K.E."/>
            <person name="Pendleton A.L."/>
            <person name="Shaikh M.A."/>
            <person name="Suttiyut T."/>
            <person name="Ogas R."/>
            <person name="Tomko P."/>
            <person name="Gavelis G."/>
            <person name="Widhalm J.R."/>
            <person name="Wisecaver J.H."/>
        </authorList>
    </citation>
    <scope>NUCLEOTIDE SEQUENCE</scope>
    <source>
        <strain evidence="2">ECLA1</strain>
    </source>
</reference>
<name>A0AAE1AW78_9GAST</name>
<keyword evidence="3" id="KW-1185">Reference proteome</keyword>
<dbReference type="AlphaFoldDB" id="A0AAE1AW78"/>
<dbReference type="Proteomes" id="UP001283361">
    <property type="component" value="Unassembled WGS sequence"/>
</dbReference>
<feature type="region of interest" description="Disordered" evidence="1">
    <location>
        <begin position="48"/>
        <end position="89"/>
    </location>
</feature>
<protein>
    <submittedName>
        <fullName evidence="2">Uncharacterized protein</fullName>
    </submittedName>
</protein>
<dbReference type="EMBL" id="JAWDGP010001078">
    <property type="protein sequence ID" value="KAK3795143.1"/>
    <property type="molecule type" value="Genomic_DNA"/>
</dbReference>
<accession>A0AAE1AW78</accession>